<dbReference type="SUPFAM" id="SSF51905">
    <property type="entry name" value="FAD/NAD(P)-binding domain"/>
    <property type="match status" value="1"/>
</dbReference>
<dbReference type="InterPro" id="IPR023753">
    <property type="entry name" value="FAD/NAD-binding_dom"/>
</dbReference>
<sequence length="683" mass="75799">MDQKYQALFTPWKIGNLEIKNRIVMCSMGGTCLFGFAEPNHWDKEAARLILEVAKNNCGLILPGIAPIHDLVGSKWLYQGERKFKKLKEFMDEIHKTGAKLFVQITAGFGRSFAVSGLTEMVHTNPLLRGMLKPFINVDRLTMAPSEAPNRWSDKVTSRAMTQKEIRDIVDGFALVAKKCKEAGVDGVEVHAVHEGYLLDQFTLPYVNKRTDEYGGNFENRYRFAVEILNAIKAACGKDYPVSLRYSVVSKTKDFRLGALPCEGDDYTEVGRDLEEGIRAAKYLQDAGYDMLNCDNGTYDAWYWSHPPMYMPQNCNFREAELVKEAVDIPVVVAGRNEPDYTAEKIASGKIDAMGVARQFLADPEWITKLMEDRVDDIRPCICCHNGCFNLSKYEGTPNLQSLAETKAMCRCAVNPISMNSRKYHITPTENPRKFAVVGGGIGGMETARVLAMRGHKVELYEKTGELGGVFIPAASFDFKEKDRDLIAWYRKQLADLGVKVHLNTEVNDVKALDADEVIVATGATARKLRVPGAEKAIEAVSYLNDRSQVGETVIVVGGSLTGCEIAYELYLSGKKPVIIEMKNDLMAAPGICLANTSYLRDFFKLKQVPVYLNSTVKEITDKGVVAVDRSGKETTIAGDSVILCVGYVPQPLVKSKNLVGDCYEVGNIMTAIQRAWDVAMAK</sequence>
<keyword evidence="9" id="KW-0411">Iron-sulfur</keyword>
<dbReference type="GO" id="GO:0010181">
    <property type="term" value="F:FMN binding"/>
    <property type="evidence" value="ECO:0007669"/>
    <property type="project" value="InterPro"/>
</dbReference>
<keyword evidence="8" id="KW-0408">Iron</keyword>
<evidence type="ECO:0000256" key="5">
    <source>
        <dbReference type="ARBA" id="ARBA00022643"/>
    </source>
</evidence>
<keyword evidence="5" id="KW-0288">FMN</keyword>
<dbReference type="SUPFAM" id="SSF51395">
    <property type="entry name" value="FMN-linked oxidoreductases"/>
    <property type="match status" value="1"/>
</dbReference>
<organism evidence="12 13">
    <name type="scientific">Candidatus Stercoripulliclostridium merdipullorum</name>
    <dbReference type="NCBI Taxonomy" id="2840952"/>
    <lineage>
        <taxon>Bacteria</taxon>
        <taxon>Bacillati</taxon>
        <taxon>Bacillota</taxon>
        <taxon>Clostridia</taxon>
        <taxon>Eubacteriales</taxon>
        <taxon>Candidatus Stercoripulliclostridium</taxon>
    </lineage>
</organism>
<dbReference type="Gene3D" id="3.40.50.720">
    <property type="entry name" value="NAD(P)-binding Rossmann-like Domain"/>
    <property type="match status" value="1"/>
</dbReference>
<dbReference type="InterPro" id="IPR001155">
    <property type="entry name" value="OxRdtase_FMN_N"/>
</dbReference>
<dbReference type="EMBL" id="DVOH01000028">
    <property type="protein sequence ID" value="HIV00274.1"/>
    <property type="molecule type" value="Genomic_DNA"/>
</dbReference>
<reference evidence="12" key="1">
    <citation type="submission" date="2020-10" db="EMBL/GenBank/DDBJ databases">
        <authorList>
            <person name="Gilroy R."/>
        </authorList>
    </citation>
    <scope>NUCLEOTIDE SEQUENCE</scope>
    <source>
        <strain evidence="12">23406</strain>
    </source>
</reference>
<comment type="similarity">
    <text evidence="3">In the N-terminal section; belongs to the NADH:flavin oxidoreductase/NADH oxidase family.</text>
</comment>
<dbReference type="Proteomes" id="UP000886891">
    <property type="component" value="Unassembled WGS sequence"/>
</dbReference>
<evidence type="ECO:0000313" key="13">
    <source>
        <dbReference type="Proteomes" id="UP000886891"/>
    </source>
</evidence>
<dbReference type="Gene3D" id="3.20.20.70">
    <property type="entry name" value="Aldolase class I"/>
    <property type="match status" value="1"/>
</dbReference>
<comment type="cofactor">
    <cofactor evidence="2">
        <name>[4Fe-4S] cluster</name>
        <dbReference type="ChEBI" id="CHEBI:49883"/>
    </cofactor>
</comment>
<evidence type="ECO:0000313" key="12">
    <source>
        <dbReference type="EMBL" id="HIV00274.1"/>
    </source>
</evidence>
<evidence type="ECO:0000256" key="2">
    <source>
        <dbReference type="ARBA" id="ARBA00001966"/>
    </source>
</evidence>
<dbReference type="PANTHER" id="PTHR42917">
    <property type="entry name" value="2,4-DIENOYL-COA REDUCTASE"/>
    <property type="match status" value="1"/>
</dbReference>
<dbReference type="InterPro" id="IPR036188">
    <property type="entry name" value="FAD/NAD-bd_sf"/>
</dbReference>
<dbReference type="Pfam" id="PF00724">
    <property type="entry name" value="Oxidored_FMN"/>
    <property type="match status" value="1"/>
</dbReference>
<proteinExistence type="inferred from homology"/>
<evidence type="ECO:0000256" key="3">
    <source>
        <dbReference type="ARBA" id="ARBA00011048"/>
    </source>
</evidence>
<evidence type="ECO:0000256" key="7">
    <source>
        <dbReference type="ARBA" id="ARBA00023002"/>
    </source>
</evidence>
<dbReference type="GO" id="GO:0046872">
    <property type="term" value="F:metal ion binding"/>
    <property type="evidence" value="ECO:0007669"/>
    <property type="project" value="UniProtKB-KW"/>
</dbReference>
<gene>
    <name evidence="12" type="ORF">IAB14_04060</name>
</gene>
<keyword evidence="4" id="KW-0285">Flavoprotein</keyword>
<name>A0A9D1NCQ9_9FIRM</name>
<evidence type="ECO:0000259" key="10">
    <source>
        <dbReference type="Pfam" id="PF00724"/>
    </source>
</evidence>
<evidence type="ECO:0000256" key="9">
    <source>
        <dbReference type="ARBA" id="ARBA00023014"/>
    </source>
</evidence>
<comment type="cofactor">
    <cofactor evidence="1">
        <name>FMN</name>
        <dbReference type="ChEBI" id="CHEBI:58210"/>
    </cofactor>
</comment>
<dbReference type="InterPro" id="IPR051793">
    <property type="entry name" value="NADH:flavin_oxidoreductase"/>
</dbReference>
<dbReference type="InterPro" id="IPR013785">
    <property type="entry name" value="Aldolase_TIM"/>
</dbReference>
<dbReference type="GO" id="GO:0016491">
    <property type="term" value="F:oxidoreductase activity"/>
    <property type="evidence" value="ECO:0007669"/>
    <property type="project" value="UniProtKB-KW"/>
</dbReference>
<evidence type="ECO:0000256" key="8">
    <source>
        <dbReference type="ARBA" id="ARBA00023004"/>
    </source>
</evidence>
<feature type="domain" description="FAD/NAD(P)-binding" evidence="11">
    <location>
        <begin position="434"/>
        <end position="654"/>
    </location>
</feature>
<keyword evidence="7" id="KW-0560">Oxidoreductase</keyword>
<evidence type="ECO:0000256" key="6">
    <source>
        <dbReference type="ARBA" id="ARBA00022723"/>
    </source>
</evidence>
<evidence type="ECO:0000259" key="11">
    <source>
        <dbReference type="Pfam" id="PF07992"/>
    </source>
</evidence>
<dbReference type="AlphaFoldDB" id="A0A9D1NCQ9"/>
<reference evidence="12" key="2">
    <citation type="journal article" date="2021" name="PeerJ">
        <title>Extensive microbial diversity within the chicken gut microbiome revealed by metagenomics and culture.</title>
        <authorList>
            <person name="Gilroy R."/>
            <person name="Ravi A."/>
            <person name="Getino M."/>
            <person name="Pursley I."/>
            <person name="Horton D.L."/>
            <person name="Alikhan N.F."/>
            <person name="Baker D."/>
            <person name="Gharbi K."/>
            <person name="Hall N."/>
            <person name="Watson M."/>
            <person name="Adriaenssens E.M."/>
            <person name="Foster-Nyarko E."/>
            <person name="Jarju S."/>
            <person name="Secka A."/>
            <person name="Antonio M."/>
            <person name="Oren A."/>
            <person name="Chaudhuri R.R."/>
            <person name="La Ragione R."/>
            <person name="Hildebrand F."/>
            <person name="Pallen M.J."/>
        </authorList>
    </citation>
    <scope>NUCLEOTIDE SEQUENCE</scope>
    <source>
        <strain evidence="12">23406</strain>
    </source>
</reference>
<comment type="caution">
    <text evidence="12">The sequence shown here is derived from an EMBL/GenBank/DDBJ whole genome shotgun (WGS) entry which is preliminary data.</text>
</comment>
<dbReference type="PANTHER" id="PTHR42917:SF2">
    <property type="entry name" value="2,4-DIENOYL-COA REDUCTASE [(2E)-ENOYL-COA-PRODUCING]"/>
    <property type="match status" value="1"/>
</dbReference>
<dbReference type="Pfam" id="PF07992">
    <property type="entry name" value="Pyr_redox_2"/>
    <property type="match status" value="1"/>
</dbReference>
<protein>
    <submittedName>
        <fullName evidence="12">FAD-dependent oxidoreductase</fullName>
    </submittedName>
</protein>
<dbReference type="Gene3D" id="3.50.50.60">
    <property type="entry name" value="FAD/NAD(P)-binding domain"/>
    <property type="match status" value="1"/>
</dbReference>
<accession>A0A9D1NCQ9</accession>
<keyword evidence="6" id="KW-0479">Metal-binding</keyword>
<feature type="domain" description="NADH:flavin oxidoreductase/NADH oxidase N-terminal" evidence="10">
    <location>
        <begin position="8"/>
        <end position="375"/>
    </location>
</feature>
<evidence type="ECO:0000256" key="4">
    <source>
        <dbReference type="ARBA" id="ARBA00022630"/>
    </source>
</evidence>
<dbReference type="GO" id="GO:0051536">
    <property type="term" value="F:iron-sulfur cluster binding"/>
    <property type="evidence" value="ECO:0007669"/>
    <property type="project" value="UniProtKB-KW"/>
</dbReference>
<evidence type="ECO:0000256" key="1">
    <source>
        <dbReference type="ARBA" id="ARBA00001917"/>
    </source>
</evidence>